<sequence length="1277" mass="151758">MIKRKPKYLTFSNLTPKLSKKLINKFVKTNEYQKFYQRLSTLGRKEMINFENNTEYRIEKVNDATFETAKNFLIDNDFYPDSRDRWIKEYEKQKDKLGFLMFDNQKVIAHACIVYETDEYSILWGVLVDDSYRRKGLAKIIVSHLCSYIFQQDKSKKILLYYTEDRIGNIYKKIGFVDKAELFSLERIEKESSYQNKKKTIAFNFKNFLNKFKSKKLSKESSEGKVNANFLLENKSKFILSYKKVVAESKILLNKFKYQLNDLEKDKFITFVNEFIIDNFINLYKQENTFFQRKIDLKDFDAQNYDKLIQELITFLNIDSVFFFSPPNKMLFNMYVFVSVYSKIYKTKDKYAEEIYKFLDKDTREFFDFINSWTNDFEQKLLQAENEDKNKTESNFIDRYVATKIQLNYDLLLNYHWMKYVTGWFDNSDPSNNLDLVKHPGFPKFPLYNDPFQYKLENCELNELKIDEKFGYFDKYLITYESIVESDVVPFKEKVNFDKSKINDQIEQLNYAMNEPDIENIAIVGEFSSGKTSLIKNYVENDKKSSKNTIWIDWSSNDTENLKLEDNIAKQIIYQIPLKKQNQSKIKVKRKVPELFKIAAGFMLAILTCVFIAFFANKEVVNYWNNNKIYLFVCLPFFVVLFTIIFYSIIKLVINNFWRIKKISIKGNTTELEQNNSFLGKNIDDLIFIINNAGIKYIIFDNVKIDDDWEGALKTLNSLKEMIFLINKNKAQLNPKKQNEKATFVYCIEMNKNVNKLNKIFDYQIRLNSGLDESVIEKTVDNIQKSISTISGTNIIESGFPDYRFIQKDFLNKRLRKYFSFISNWKTLKNIQYQVINYDLISKNKFIEDLTKEIENSISKLENYGFYNQFKKVFSQMTIGAKAIEIDKWEKLKNELKKCVEPNCQYCTKFYNKYYAILKFKDSDKLKKVLVIENNSCEDYFKNDFLFNYLSDYFLFNLNENSFIDNNKRIKIIQKSQIRFQSLINFLGFVVYQNANDNNIELSNISKKVKKTKEKMENSLLNDQNVKDTLNIQICKEFIKHLYTKIIEIGNEHIAISKNSARYYYLLYILQNQKEKLINNNEVCVAVEEIRQKIVAEYIKRHPIFHIEKFVKLEEETKKPRTNKNNVNNKIIQELLSNEQISAKLKENVNPSDLILDNKKLSKCHLIEHIDIKNKNSSLNDSSFINSNLHCYFIEEKDIENLIDVLLKQTNFKGEIDKEHLKTSSFMSLYKSINEFRTIEFGLNTQEIKISKYLIQLICAKDSKLNSKIKRKHKKEK</sequence>
<dbReference type="EMBL" id="CP011021">
    <property type="protein sequence ID" value="AKA49713.1"/>
    <property type="molecule type" value="Genomic_DNA"/>
</dbReference>
<dbReference type="InterPro" id="IPR048428">
    <property type="entry name" value="YobI-NTPase"/>
</dbReference>
<dbReference type="SUPFAM" id="SSF52540">
    <property type="entry name" value="P-loop containing nucleoside triphosphate hydrolases"/>
    <property type="match status" value="1"/>
</dbReference>
<evidence type="ECO:0000259" key="2">
    <source>
        <dbReference type="PROSITE" id="PS51186"/>
    </source>
</evidence>
<dbReference type="Pfam" id="PF20693">
    <property type="entry name" value="YobI-ATPase"/>
    <property type="match status" value="1"/>
</dbReference>
<dbReference type="HOGENOM" id="CLU_263407_0_0_14"/>
<proteinExistence type="predicted"/>
<dbReference type="InterPro" id="IPR016181">
    <property type="entry name" value="Acyl_CoA_acyltransferase"/>
</dbReference>
<protein>
    <recommendedName>
        <fullName evidence="2">N-acetyltransferase domain-containing protein</fullName>
    </recommendedName>
</protein>
<dbReference type="PATRIC" id="fig|29556.3.peg.44"/>
<feature type="transmembrane region" description="Helical" evidence="1">
    <location>
        <begin position="595"/>
        <end position="617"/>
    </location>
</feature>
<dbReference type="PROSITE" id="PS51186">
    <property type="entry name" value="GNAT"/>
    <property type="match status" value="1"/>
</dbReference>
<organism evidence="4">
    <name type="scientific">Mycoplasmopsis gallinacea</name>
    <dbReference type="NCBI Taxonomy" id="29556"/>
    <lineage>
        <taxon>Bacteria</taxon>
        <taxon>Bacillati</taxon>
        <taxon>Mycoplasmatota</taxon>
        <taxon>Mycoplasmoidales</taxon>
        <taxon>Metamycoplasmataceae</taxon>
        <taxon>Mycoplasmopsis</taxon>
    </lineage>
</organism>
<dbReference type="Proteomes" id="UP000032722">
    <property type="component" value="Chromosome"/>
</dbReference>
<keyword evidence="1" id="KW-1133">Transmembrane helix</keyword>
<dbReference type="InterPro" id="IPR000182">
    <property type="entry name" value="GNAT_dom"/>
</dbReference>
<dbReference type="CDD" id="cd04301">
    <property type="entry name" value="NAT_SF"/>
    <property type="match status" value="1"/>
</dbReference>
<feature type="transmembrane region" description="Helical" evidence="1">
    <location>
        <begin position="629"/>
        <end position="654"/>
    </location>
</feature>
<dbReference type="KEGG" id="mgb:VO56_00210"/>
<keyword evidence="1" id="KW-0812">Transmembrane</keyword>
<dbReference type="SUPFAM" id="SSF55729">
    <property type="entry name" value="Acyl-CoA N-acyltransferases (Nat)"/>
    <property type="match status" value="1"/>
</dbReference>
<accession>A0A0D5ZIF2</accession>
<keyword evidence="1" id="KW-0472">Membrane</keyword>
<dbReference type="GO" id="GO:0016747">
    <property type="term" value="F:acyltransferase activity, transferring groups other than amino-acyl groups"/>
    <property type="evidence" value="ECO:0007669"/>
    <property type="project" value="InterPro"/>
</dbReference>
<dbReference type="AlphaFoldDB" id="A0A0D5ZIF2"/>
<evidence type="ECO:0000256" key="1">
    <source>
        <dbReference type="SAM" id="Phobius"/>
    </source>
</evidence>
<dbReference type="Pfam" id="PF00583">
    <property type="entry name" value="Acetyltransf_1"/>
    <property type="match status" value="1"/>
</dbReference>
<dbReference type="Gene3D" id="3.40.630.30">
    <property type="match status" value="1"/>
</dbReference>
<dbReference type="InterPro" id="IPR027417">
    <property type="entry name" value="P-loop_NTPase"/>
</dbReference>
<evidence type="ECO:0000313" key="4">
    <source>
        <dbReference type="Proteomes" id="UP000032722"/>
    </source>
</evidence>
<name>A0A0D5ZIF2_9BACT</name>
<reference evidence="3 4" key="1">
    <citation type="journal article" date="2015" name="Genome Announc.">
        <title>Complete Genome Sequence of Mycoplasma meleagridis, a Possible Emerging Pathogen in Chickens.</title>
        <authorList>
            <person name="Abolnik C."/>
        </authorList>
    </citation>
    <scope>NUCLEOTIDE SEQUENCE [LARGE SCALE GENOMIC DNA]</scope>
    <source>
        <strain evidence="3 4">B2096 8B</strain>
    </source>
</reference>
<evidence type="ECO:0000313" key="3">
    <source>
        <dbReference type="EMBL" id="AKA49713.1"/>
    </source>
</evidence>
<gene>
    <name evidence="3" type="ORF">VO56_00210</name>
</gene>
<feature type="domain" description="N-acetyltransferase" evidence="2">
    <location>
        <begin position="59"/>
        <end position="201"/>
    </location>
</feature>
<dbReference type="Gene3D" id="3.40.50.300">
    <property type="entry name" value="P-loop containing nucleotide triphosphate hydrolases"/>
    <property type="match status" value="1"/>
</dbReference>